<gene>
    <name evidence="3" type="ORF">NCTC11214_04821</name>
</gene>
<name>A0A447L0B2_SEROD</name>
<dbReference type="AlphaFoldDB" id="A0A447L0B2"/>
<accession>A0A447L0B2</accession>
<sequence>MWPFKRKNQIKEATPTEVVKSAPDMAINEEMVASIGQKPHRQFVQYEPPPGVIPAGLRSAVLAMDSTPYDTLNGSYPDFVYGGFPGYPYLAQMAQLPEYRRMVSVIAEEMTRKWIKVKAAGDGDDSKTERIALLVAAMERYRVQDIFRLAIEHDGFFGRGQIYIDIRSPKGISAWTDPEELQSGLFISNKKITQGSLVGFRVIEPVWTYPGIYNADNPLSDDFYKPAEWYVMGKTVHASRMLDLVSRPVPDMLKPAYNFGGLSLTQIAEPYVSNWLRTRDSIGDVLHSFSLSGISTNMTNILTGKNDPNYAKRAELYNRTRDNRGLLMLDKSTEEFFQFNTPLSGLDTLQAQAQEHMFFVSAIPSVKFAGLSPTGLNASSEGEIRVFYDTIAANASRLLKHPIKRVMDIIQLSEFGEVDPDITFEFEPLHEMTREQLATIRKTEAETDQIYESVGAVTNNEVRERLASDPNSPYSGLDLSGEIEIDDEDDTDLETDPDKAEEPEKDTEANPAERRD</sequence>
<feature type="compositionally biased region" description="Acidic residues" evidence="1">
    <location>
        <begin position="481"/>
        <end position="495"/>
    </location>
</feature>
<protein>
    <submittedName>
        <fullName evidence="3">Phage-associated protein, HI1409 family</fullName>
    </submittedName>
</protein>
<proteinExistence type="predicted"/>
<evidence type="ECO:0000259" key="2">
    <source>
        <dbReference type="Pfam" id="PF06381"/>
    </source>
</evidence>
<dbReference type="Pfam" id="PF06381">
    <property type="entry name" value="Phage_portal_3"/>
    <property type="match status" value="1"/>
</dbReference>
<feature type="region of interest" description="Disordered" evidence="1">
    <location>
        <begin position="463"/>
        <end position="516"/>
    </location>
</feature>
<dbReference type="EMBL" id="LR134117">
    <property type="protein sequence ID" value="VDZ64136.1"/>
    <property type="molecule type" value="Genomic_DNA"/>
</dbReference>
<organism evidence="3 4">
    <name type="scientific">Serratia odorifera</name>
    <dbReference type="NCBI Taxonomy" id="618"/>
    <lineage>
        <taxon>Bacteria</taxon>
        <taxon>Pseudomonadati</taxon>
        <taxon>Pseudomonadota</taxon>
        <taxon>Gammaproteobacteria</taxon>
        <taxon>Enterobacterales</taxon>
        <taxon>Yersiniaceae</taxon>
        <taxon>Serratia</taxon>
    </lineage>
</organism>
<dbReference type="RefSeq" id="WP_004964031.1">
    <property type="nucleotide sequence ID" value="NZ_LR134117.1"/>
</dbReference>
<dbReference type="Proteomes" id="UP000281391">
    <property type="component" value="Chromosome"/>
</dbReference>
<evidence type="ECO:0000313" key="4">
    <source>
        <dbReference type="Proteomes" id="UP000281391"/>
    </source>
</evidence>
<dbReference type="InterPro" id="IPR024459">
    <property type="entry name" value="Acb1-like_N"/>
</dbReference>
<evidence type="ECO:0000313" key="3">
    <source>
        <dbReference type="EMBL" id="VDZ64136.1"/>
    </source>
</evidence>
<feature type="domain" description="Anti-CBASS protein Acb1-like N-terminal" evidence="2">
    <location>
        <begin position="88"/>
        <end position="449"/>
    </location>
</feature>
<reference evidence="3 4" key="1">
    <citation type="submission" date="2018-12" db="EMBL/GenBank/DDBJ databases">
        <authorList>
            <consortium name="Pathogen Informatics"/>
        </authorList>
    </citation>
    <scope>NUCLEOTIDE SEQUENCE [LARGE SCALE GENOMIC DNA]</scope>
    <source>
        <strain evidence="3 4">NCTC11214</strain>
    </source>
</reference>
<dbReference type="KEGG" id="sof:NCTC11214_04821"/>
<evidence type="ECO:0000256" key="1">
    <source>
        <dbReference type="SAM" id="MobiDB-lite"/>
    </source>
</evidence>
<feature type="compositionally biased region" description="Basic and acidic residues" evidence="1">
    <location>
        <begin position="496"/>
        <end position="516"/>
    </location>
</feature>